<organism evidence="10 11">
    <name type="scientific">Lineolata rhizophorae</name>
    <dbReference type="NCBI Taxonomy" id="578093"/>
    <lineage>
        <taxon>Eukaryota</taxon>
        <taxon>Fungi</taxon>
        <taxon>Dikarya</taxon>
        <taxon>Ascomycota</taxon>
        <taxon>Pezizomycotina</taxon>
        <taxon>Dothideomycetes</taxon>
        <taxon>Dothideomycetes incertae sedis</taxon>
        <taxon>Lineolatales</taxon>
        <taxon>Lineolataceae</taxon>
        <taxon>Lineolata</taxon>
    </lineage>
</organism>
<feature type="domain" description="Zn(2)-C6 fungal-type" evidence="8">
    <location>
        <begin position="75"/>
        <end position="103"/>
    </location>
</feature>
<feature type="domain" description="C2H2-type" evidence="9">
    <location>
        <begin position="30"/>
        <end position="58"/>
    </location>
</feature>
<dbReference type="GO" id="GO:0003677">
    <property type="term" value="F:DNA binding"/>
    <property type="evidence" value="ECO:0007669"/>
    <property type="project" value="InterPro"/>
</dbReference>
<dbReference type="Pfam" id="PF00096">
    <property type="entry name" value="zf-C2H2"/>
    <property type="match status" value="2"/>
</dbReference>
<dbReference type="EMBL" id="MU001684">
    <property type="protein sequence ID" value="KAF2456248.1"/>
    <property type="molecule type" value="Genomic_DNA"/>
</dbReference>
<dbReference type="InterPro" id="IPR036864">
    <property type="entry name" value="Zn2-C6_fun-type_DNA-bd_sf"/>
</dbReference>
<keyword evidence="2" id="KW-0862">Zinc</keyword>
<dbReference type="AlphaFoldDB" id="A0A6A6NXH0"/>
<evidence type="ECO:0008006" key="12">
    <source>
        <dbReference type="Google" id="ProtNLM"/>
    </source>
</evidence>
<evidence type="ECO:0000256" key="5">
    <source>
        <dbReference type="ARBA" id="ARBA00023242"/>
    </source>
</evidence>
<feature type="region of interest" description="Disordered" evidence="7">
    <location>
        <begin position="294"/>
        <end position="325"/>
    </location>
</feature>
<evidence type="ECO:0000256" key="6">
    <source>
        <dbReference type="PROSITE-ProRule" id="PRU00042"/>
    </source>
</evidence>
<dbReference type="PROSITE" id="PS00028">
    <property type="entry name" value="ZINC_FINGER_C2H2_1"/>
    <property type="match status" value="2"/>
</dbReference>
<protein>
    <recommendedName>
        <fullName evidence="12">Fungal-specific transcription factor domain-containing protein</fullName>
    </recommendedName>
</protein>
<dbReference type="SMART" id="SM00066">
    <property type="entry name" value="GAL4"/>
    <property type="match status" value="1"/>
</dbReference>
<keyword evidence="3" id="KW-0805">Transcription regulation</keyword>
<evidence type="ECO:0000313" key="10">
    <source>
        <dbReference type="EMBL" id="KAF2456248.1"/>
    </source>
</evidence>
<evidence type="ECO:0000256" key="2">
    <source>
        <dbReference type="ARBA" id="ARBA00022833"/>
    </source>
</evidence>
<dbReference type="InterPro" id="IPR001138">
    <property type="entry name" value="Zn2Cys6_DnaBD"/>
</dbReference>
<keyword evidence="11" id="KW-1185">Reference proteome</keyword>
<keyword evidence="1" id="KW-0479">Metal-binding</keyword>
<keyword evidence="6" id="KW-0863">Zinc-finger</keyword>
<dbReference type="PROSITE" id="PS50157">
    <property type="entry name" value="ZINC_FINGER_C2H2_2"/>
    <property type="match status" value="2"/>
</dbReference>
<dbReference type="PANTHER" id="PTHR47660">
    <property type="entry name" value="TRANSCRIPTION FACTOR WITH C2H2 AND ZN(2)-CYS(6) DNA BINDING DOMAIN (EUROFUNG)-RELATED-RELATED"/>
    <property type="match status" value="1"/>
</dbReference>
<accession>A0A6A6NXH0</accession>
<proteinExistence type="predicted"/>
<dbReference type="CDD" id="cd12148">
    <property type="entry name" value="fungal_TF_MHR"/>
    <property type="match status" value="1"/>
</dbReference>
<dbReference type="PANTHER" id="PTHR47660:SF2">
    <property type="entry name" value="TRANSCRIPTION FACTOR WITH C2H2 AND ZN(2)-CYS(6) DNA BINDING DOMAIN (EUROFUNG)"/>
    <property type="match status" value="1"/>
</dbReference>
<evidence type="ECO:0000313" key="11">
    <source>
        <dbReference type="Proteomes" id="UP000799766"/>
    </source>
</evidence>
<evidence type="ECO:0000256" key="7">
    <source>
        <dbReference type="SAM" id="MobiDB-lite"/>
    </source>
</evidence>
<evidence type="ECO:0000256" key="1">
    <source>
        <dbReference type="ARBA" id="ARBA00022723"/>
    </source>
</evidence>
<dbReference type="PROSITE" id="PS50048">
    <property type="entry name" value="ZN2_CY6_FUNGAL_2"/>
    <property type="match status" value="1"/>
</dbReference>
<keyword evidence="5" id="KW-0539">Nucleus</keyword>
<name>A0A6A6NXH0_9PEZI</name>
<gene>
    <name evidence="10" type="ORF">BDY21DRAFT_58967</name>
</gene>
<dbReference type="GO" id="GO:0008270">
    <property type="term" value="F:zinc ion binding"/>
    <property type="evidence" value="ECO:0007669"/>
    <property type="project" value="UniProtKB-KW"/>
</dbReference>
<dbReference type="PROSITE" id="PS00463">
    <property type="entry name" value="ZN2_CY6_FUNGAL_1"/>
    <property type="match status" value="1"/>
</dbReference>
<keyword evidence="4" id="KW-0804">Transcription</keyword>
<evidence type="ECO:0000259" key="9">
    <source>
        <dbReference type="PROSITE" id="PS50157"/>
    </source>
</evidence>
<dbReference type="PRINTS" id="PR00755">
    <property type="entry name" value="AFLATOXINBRP"/>
</dbReference>
<dbReference type="Gene3D" id="3.30.160.60">
    <property type="entry name" value="Classic Zinc Finger"/>
    <property type="match status" value="2"/>
</dbReference>
<dbReference type="InterPro" id="IPR013087">
    <property type="entry name" value="Znf_C2H2_type"/>
</dbReference>
<dbReference type="OrthoDB" id="40579at2759"/>
<dbReference type="SUPFAM" id="SSF57701">
    <property type="entry name" value="Zn2/Cys6 DNA-binding domain"/>
    <property type="match status" value="1"/>
</dbReference>
<dbReference type="Proteomes" id="UP000799766">
    <property type="component" value="Unassembled WGS sequence"/>
</dbReference>
<feature type="compositionally biased region" description="Low complexity" evidence="7">
    <location>
        <begin position="309"/>
        <end position="325"/>
    </location>
</feature>
<dbReference type="GO" id="GO:0006351">
    <property type="term" value="P:DNA-templated transcription"/>
    <property type="evidence" value="ECO:0007669"/>
    <property type="project" value="InterPro"/>
</dbReference>
<dbReference type="Gene3D" id="4.10.240.10">
    <property type="entry name" value="Zn(2)-C6 fungal-type DNA-binding domain"/>
    <property type="match status" value="1"/>
</dbReference>
<dbReference type="InterPro" id="IPR007219">
    <property type="entry name" value="XnlR_reg_dom"/>
</dbReference>
<dbReference type="GO" id="GO:0000981">
    <property type="term" value="F:DNA-binding transcription factor activity, RNA polymerase II-specific"/>
    <property type="evidence" value="ECO:0007669"/>
    <property type="project" value="InterPro"/>
</dbReference>
<dbReference type="CDD" id="cd00067">
    <property type="entry name" value="GAL4"/>
    <property type="match status" value="1"/>
</dbReference>
<feature type="domain" description="C2H2-type" evidence="9">
    <location>
        <begin position="2"/>
        <end position="29"/>
    </location>
</feature>
<dbReference type="SUPFAM" id="SSF57667">
    <property type="entry name" value="beta-beta-alpha zinc fingers"/>
    <property type="match status" value="1"/>
</dbReference>
<dbReference type="Pfam" id="PF04082">
    <property type="entry name" value="Fungal_trans"/>
    <property type="match status" value="1"/>
</dbReference>
<dbReference type="SMART" id="SM00355">
    <property type="entry name" value="ZnF_C2H2"/>
    <property type="match status" value="2"/>
</dbReference>
<reference evidence="10" key="1">
    <citation type="journal article" date="2020" name="Stud. Mycol.">
        <title>101 Dothideomycetes genomes: a test case for predicting lifestyles and emergence of pathogens.</title>
        <authorList>
            <person name="Haridas S."/>
            <person name="Albert R."/>
            <person name="Binder M."/>
            <person name="Bloem J."/>
            <person name="Labutti K."/>
            <person name="Salamov A."/>
            <person name="Andreopoulos B."/>
            <person name="Baker S."/>
            <person name="Barry K."/>
            <person name="Bills G."/>
            <person name="Bluhm B."/>
            <person name="Cannon C."/>
            <person name="Castanera R."/>
            <person name="Culley D."/>
            <person name="Daum C."/>
            <person name="Ezra D."/>
            <person name="Gonzalez J."/>
            <person name="Henrissat B."/>
            <person name="Kuo A."/>
            <person name="Liang C."/>
            <person name="Lipzen A."/>
            <person name="Lutzoni F."/>
            <person name="Magnuson J."/>
            <person name="Mondo S."/>
            <person name="Nolan M."/>
            <person name="Ohm R."/>
            <person name="Pangilinan J."/>
            <person name="Park H.-J."/>
            <person name="Ramirez L."/>
            <person name="Alfaro M."/>
            <person name="Sun H."/>
            <person name="Tritt A."/>
            <person name="Yoshinaga Y."/>
            <person name="Zwiers L.-H."/>
            <person name="Turgeon B."/>
            <person name="Goodwin S."/>
            <person name="Spatafora J."/>
            <person name="Crous P."/>
            <person name="Grigoriev I."/>
        </authorList>
    </citation>
    <scope>NUCLEOTIDE SEQUENCE</scope>
    <source>
        <strain evidence="10">ATCC 16933</strain>
    </source>
</reference>
<dbReference type="Pfam" id="PF00172">
    <property type="entry name" value="Zn_clus"/>
    <property type="match status" value="1"/>
</dbReference>
<evidence type="ECO:0000256" key="4">
    <source>
        <dbReference type="ARBA" id="ARBA00023163"/>
    </source>
</evidence>
<evidence type="ECO:0000256" key="3">
    <source>
        <dbReference type="ARBA" id="ARBA00023015"/>
    </source>
</evidence>
<evidence type="ECO:0000259" key="8">
    <source>
        <dbReference type="PROSITE" id="PS50048"/>
    </source>
</evidence>
<dbReference type="InterPro" id="IPR036236">
    <property type="entry name" value="Znf_C2H2_sf"/>
</dbReference>
<sequence>MVFCTYCGQEFARAEHLDRHVLTHTNVKPFKCSTCHFSFKRRDLLQRHFLLVHKETNSATRSEPDTAHLQRRPIACTTCAKAKTKCDKAIPSCSRCIAKGLKCESRSTRRSSDASYRQAKRHLNSYRKPSNFPSILYSSFASLNPEQQRLLLNQGNDNEVPTGAQPPYHMAPGNVQQYPTGPAYVPSSGSMATQNPFLQNPAWPPFSDAPISLSPKSAPVLSNNAQVGQTDYFGPSVEPQYLLPTSLAPDTVLEPPFFADDGTQQYPSSLEGLADDPMFMPIDPSLSGGVIASQGHQYKPSPARTYAELTPPTSRPASATPSLSTRSLHVQEIGTSPLPRKHSLLSSVASPDYVTDAPKGDCQPTPFPVQDSWPCFRCNPEDGKQSASPVKTIRASLDGLQQILRNPESWRQLSTQLAVQPTNSGAQPRNKITIRPIHASVRERLESFAHSFLRRARNFHETGVVERLSSPGNGTGFMTSFPPTDTLDHFLRTFMDQFETHYPFSSPASSFNPSELTEPGASQKHSGPLLLLLMIAQGASATSTVETRYLSSGLTEACRLSLSDFIDNNNAISTVDTAMVLRCSLLLLHLAAWSGDKWHMDIALGQRGLYMSVLRHSGLLAHNPLRLPRFEGLIDVEVAWKTWKTFESRNRLAYSWIMLDQELSLFHDMPPRLAITELNAAMPDVDALWTARSASSWSKLFDSVYGKSHAETACSPISLYELFRRFMNQESYSPLLPEPSALQLRLLLHPLQGLVCHLHQCLASLADGESRRQSQRLVTQLEEVRALLGRWYTLYSNGGLMSKDVEECSPVGCSTLVMFHLISLNTTTYFPDVERLARGEISTAKFRQTSLGSIRSMEEAVPQMRFHCGQVIRLLRMLPGRSRPQWWAAALYRVALILWAAAVVSDPLASDHPAMKYIGNDRFPIDAVEPEHPSIVRYLGCREGVATLSKRDGASVSLDSSTSVLSHCLDFLDEEVMATRFTDGIRARLSRLLSLSRGV</sequence>